<feature type="non-terminal residue" evidence="5">
    <location>
        <position position="401"/>
    </location>
</feature>
<dbReference type="InterPro" id="IPR013098">
    <property type="entry name" value="Ig_I-set"/>
</dbReference>
<dbReference type="SUPFAM" id="SSF48726">
    <property type="entry name" value="Immunoglobulin"/>
    <property type="match status" value="2"/>
</dbReference>
<dbReference type="GO" id="GO:0040017">
    <property type="term" value="P:positive regulation of locomotion"/>
    <property type="evidence" value="ECO:0007669"/>
    <property type="project" value="UniProtKB-ARBA"/>
</dbReference>
<dbReference type="FunFam" id="2.60.40.10:FF:000107">
    <property type="entry name" value="Myosin, light chain kinase a"/>
    <property type="match status" value="1"/>
</dbReference>
<dbReference type="Pfam" id="PF07679">
    <property type="entry name" value="I-set"/>
    <property type="match status" value="2"/>
</dbReference>
<evidence type="ECO:0000313" key="5">
    <source>
        <dbReference type="EMBL" id="KAG8223453.1"/>
    </source>
</evidence>
<dbReference type="SMART" id="SM00408">
    <property type="entry name" value="IGc2"/>
    <property type="match status" value="2"/>
</dbReference>
<proteinExistence type="predicted"/>
<keyword evidence="3" id="KW-0393">Immunoglobulin domain</keyword>
<dbReference type="OrthoDB" id="2152335at2759"/>
<evidence type="ECO:0000256" key="3">
    <source>
        <dbReference type="ARBA" id="ARBA00023319"/>
    </source>
</evidence>
<dbReference type="GO" id="GO:0005737">
    <property type="term" value="C:cytoplasm"/>
    <property type="evidence" value="ECO:0007669"/>
    <property type="project" value="UniProtKB-SubCell"/>
</dbReference>
<dbReference type="FunFam" id="2.60.40.10:FF:000425">
    <property type="entry name" value="Myosin light chain kinase"/>
    <property type="match status" value="1"/>
</dbReference>
<evidence type="ECO:0000256" key="2">
    <source>
        <dbReference type="ARBA" id="ARBA00022490"/>
    </source>
</evidence>
<dbReference type="AlphaFoldDB" id="A0A8K0K027"/>
<keyword evidence="6" id="KW-1185">Reference proteome</keyword>
<dbReference type="InterPro" id="IPR003598">
    <property type="entry name" value="Ig_sub2"/>
</dbReference>
<dbReference type="InterPro" id="IPR007110">
    <property type="entry name" value="Ig-like_dom"/>
</dbReference>
<protein>
    <recommendedName>
        <fullName evidence="4">Ig-like domain-containing protein</fullName>
    </recommendedName>
</protein>
<dbReference type="Proteomes" id="UP000792457">
    <property type="component" value="Unassembled WGS sequence"/>
</dbReference>
<feature type="domain" description="Ig-like" evidence="4">
    <location>
        <begin position="1"/>
        <end position="76"/>
    </location>
</feature>
<dbReference type="InterPro" id="IPR003599">
    <property type="entry name" value="Ig_sub"/>
</dbReference>
<dbReference type="InterPro" id="IPR013783">
    <property type="entry name" value="Ig-like_fold"/>
</dbReference>
<evidence type="ECO:0000259" key="4">
    <source>
        <dbReference type="PROSITE" id="PS50835"/>
    </source>
</evidence>
<dbReference type="GO" id="GO:0060298">
    <property type="term" value="P:positive regulation of sarcomere organization"/>
    <property type="evidence" value="ECO:0007669"/>
    <property type="project" value="UniProtKB-ARBA"/>
</dbReference>
<dbReference type="InterPro" id="IPR036179">
    <property type="entry name" value="Ig-like_dom_sf"/>
</dbReference>
<reference evidence="5" key="1">
    <citation type="submission" date="2013-04" db="EMBL/GenBank/DDBJ databases">
        <authorList>
            <person name="Qu J."/>
            <person name="Murali S.C."/>
            <person name="Bandaranaike D."/>
            <person name="Bellair M."/>
            <person name="Blankenburg K."/>
            <person name="Chao H."/>
            <person name="Dinh H."/>
            <person name="Doddapaneni H."/>
            <person name="Downs B."/>
            <person name="Dugan-Rocha S."/>
            <person name="Elkadiri S."/>
            <person name="Gnanaolivu R.D."/>
            <person name="Hernandez B."/>
            <person name="Javaid M."/>
            <person name="Jayaseelan J.C."/>
            <person name="Lee S."/>
            <person name="Li M."/>
            <person name="Ming W."/>
            <person name="Munidasa M."/>
            <person name="Muniz J."/>
            <person name="Nguyen L."/>
            <person name="Ongeri F."/>
            <person name="Osuji N."/>
            <person name="Pu L.-L."/>
            <person name="Puazo M."/>
            <person name="Qu C."/>
            <person name="Quiroz J."/>
            <person name="Raj R."/>
            <person name="Weissenberger G."/>
            <person name="Xin Y."/>
            <person name="Zou X."/>
            <person name="Han Y."/>
            <person name="Richards S."/>
            <person name="Worley K."/>
            <person name="Muzny D."/>
            <person name="Gibbs R."/>
        </authorList>
    </citation>
    <scope>NUCLEOTIDE SEQUENCE</scope>
    <source>
        <strain evidence="5">Sampled in the wild</strain>
    </source>
</reference>
<comment type="subcellular location">
    <subcellularLocation>
        <location evidence="1">Cytoplasm</location>
    </subcellularLocation>
</comment>
<name>A0A8K0K027_LADFU</name>
<dbReference type="GO" id="GO:0045989">
    <property type="term" value="P:positive regulation of striated muscle contraction"/>
    <property type="evidence" value="ECO:0007669"/>
    <property type="project" value="UniProtKB-ARBA"/>
</dbReference>
<dbReference type="SMART" id="SM00409">
    <property type="entry name" value="IG"/>
    <property type="match status" value="2"/>
</dbReference>
<organism evidence="5 6">
    <name type="scientific">Ladona fulva</name>
    <name type="common">Scarce chaser dragonfly</name>
    <name type="synonym">Libellula fulva</name>
    <dbReference type="NCBI Taxonomy" id="123851"/>
    <lineage>
        <taxon>Eukaryota</taxon>
        <taxon>Metazoa</taxon>
        <taxon>Ecdysozoa</taxon>
        <taxon>Arthropoda</taxon>
        <taxon>Hexapoda</taxon>
        <taxon>Insecta</taxon>
        <taxon>Pterygota</taxon>
        <taxon>Palaeoptera</taxon>
        <taxon>Odonata</taxon>
        <taxon>Epiprocta</taxon>
        <taxon>Anisoptera</taxon>
        <taxon>Libelluloidea</taxon>
        <taxon>Libellulidae</taxon>
        <taxon>Ladona</taxon>
    </lineage>
</organism>
<evidence type="ECO:0000313" key="6">
    <source>
        <dbReference type="Proteomes" id="UP000792457"/>
    </source>
</evidence>
<dbReference type="CDD" id="cd00096">
    <property type="entry name" value="Ig"/>
    <property type="match status" value="1"/>
</dbReference>
<dbReference type="PANTHER" id="PTHR47633:SF4">
    <property type="entry name" value="MYOPALLADIN ISOFORM X1"/>
    <property type="match status" value="1"/>
</dbReference>
<dbReference type="EMBL" id="KZ308161">
    <property type="protein sequence ID" value="KAG8223453.1"/>
    <property type="molecule type" value="Genomic_DNA"/>
</dbReference>
<feature type="domain" description="Ig-like" evidence="4">
    <location>
        <begin position="107"/>
        <end position="197"/>
    </location>
</feature>
<comment type="caution">
    <text evidence="5">The sequence shown here is derived from an EMBL/GenBank/DDBJ whole genome shotgun (WGS) entry which is preliminary data.</text>
</comment>
<keyword evidence="2" id="KW-0963">Cytoplasm</keyword>
<dbReference type="PROSITE" id="PS50835">
    <property type="entry name" value="IG_LIKE"/>
    <property type="match status" value="2"/>
</dbReference>
<reference evidence="5" key="2">
    <citation type="submission" date="2017-10" db="EMBL/GenBank/DDBJ databases">
        <title>Ladona fulva Genome sequencing and assembly.</title>
        <authorList>
            <person name="Murali S."/>
            <person name="Richards S."/>
            <person name="Bandaranaike D."/>
            <person name="Bellair M."/>
            <person name="Blankenburg K."/>
            <person name="Chao H."/>
            <person name="Dinh H."/>
            <person name="Doddapaneni H."/>
            <person name="Dugan-Rocha S."/>
            <person name="Elkadiri S."/>
            <person name="Gnanaolivu R."/>
            <person name="Hernandez B."/>
            <person name="Skinner E."/>
            <person name="Javaid M."/>
            <person name="Lee S."/>
            <person name="Li M."/>
            <person name="Ming W."/>
            <person name="Munidasa M."/>
            <person name="Muniz J."/>
            <person name="Nguyen L."/>
            <person name="Hughes D."/>
            <person name="Osuji N."/>
            <person name="Pu L.-L."/>
            <person name="Puazo M."/>
            <person name="Qu C."/>
            <person name="Quiroz J."/>
            <person name="Raj R."/>
            <person name="Weissenberger G."/>
            <person name="Xin Y."/>
            <person name="Zou X."/>
            <person name="Han Y."/>
            <person name="Worley K."/>
            <person name="Muzny D."/>
            <person name="Gibbs R."/>
        </authorList>
    </citation>
    <scope>NUCLEOTIDE SEQUENCE</scope>
    <source>
        <strain evidence="5">Sampled in the wild</strain>
    </source>
</reference>
<gene>
    <name evidence="5" type="ORF">J437_LFUL001946</name>
</gene>
<evidence type="ECO:0000256" key="1">
    <source>
        <dbReference type="ARBA" id="ARBA00004496"/>
    </source>
</evidence>
<sequence length="401" mass="46166">MARLETKVTGEPKPKVCWYKKGKKIKPTKAMQIENMEDGTSVLTISEVTPEDAGPILCEGQNRLGMDTTTTEVIVEDHLESKSYKKPEWVSKMEEMKKKLQASKSTPTFIREVRDERAKELETVTFECQFSGNPTPDVVWYHENKVVKNTKNVKIRIKDKKTTLTIYEVTQEHEGAYVCKATNELGTIASKGNLYVTGLTDEERQKIELKKAPKEKPKKVKEEIKEEEKIEEVVRKTHMEKKKSVTQEFTEQITQEVTQQVSQHVSHISEEVIRKEIPKEEEVEEVEEIEKVVKKTHKEKQRKVEAIHRATPIDVPSEEVEEVVERIGHGAVISEVLSEETTMDTSVEETGFRAFMRMAEQHQVNVEEAIFSFQPEDFRIQAWETTEGELHTAESSEVHVK</sequence>
<dbReference type="Gene3D" id="2.60.40.10">
    <property type="entry name" value="Immunoglobulins"/>
    <property type="match status" value="2"/>
</dbReference>
<accession>A0A8K0K027</accession>
<dbReference type="PANTHER" id="PTHR47633">
    <property type="entry name" value="IMMUNOGLOBULIN"/>
    <property type="match status" value="1"/>
</dbReference>